<reference evidence="1" key="1">
    <citation type="journal article" date="2023" name="Front. Mar. Sci.">
        <title>A new Merluccius polli reference genome to investigate the effects of global change in West African waters.</title>
        <authorList>
            <person name="Mateo J.L."/>
            <person name="Blanco-Fernandez C."/>
            <person name="Garcia-Vazquez E."/>
            <person name="Machado-Schiaffino G."/>
        </authorList>
    </citation>
    <scope>NUCLEOTIDE SEQUENCE</scope>
    <source>
        <strain evidence="1">C29</strain>
        <tissue evidence="1">Fin</tissue>
    </source>
</reference>
<comment type="caution">
    <text evidence="1">The sequence shown here is derived from an EMBL/GenBank/DDBJ whole genome shotgun (WGS) entry which is preliminary data.</text>
</comment>
<sequence length="140" mass="15001">MSPAEHSHHLQPIKSTFNPLAGCAAASDVQGRVASGPQPRTIDRSVPMQIAGDCRGTRMTKGHGAAVLILKSSEAFDGVGAPLLDGIGECRGERAKDHLVCDTILVHAKERFSFTQHLISATLLHGELFPQHNEVPRYSA</sequence>
<accession>A0AA47P3Y8</accession>
<name>A0AA47P3Y8_MERPO</name>
<evidence type="ECO:0000313" key="2">
    <source>
        <dbReference type="Proteomes" id="UP001174136"/>
    </source>
</evidence>
<protein>
    <submittedName>
        <fullName evidence="1">Uncharacterized protein</fullName>
    </submittedName>
</protein>
<dbReference type="EMBL" id="JAOPHQ010002302">
    <property type="protein sequence ID" value="KAK0147470.1"/>
    <property type="molecule type" value="Genomic_DNA"/>
</dbReference>
<gene>
    <name evidence="1" type="ORF">N1851_013074</name>
</gene>
<dbReference type="Proteomes" id="UP001174136">
    <property type="component" value="Unassembled WGS sequence"/>
</dbReference>
<organism evidence="1 2">
    <name type="scientific">Merluccius polli</name>
    <name type="common">Benguela hake</name>
    <name type="synonym">Merluccius cadenati</name>
    <dbReference type="NCBI Taxonomy" id="89951"/>
    <lineage>
        <taxon>Eukaryota</taxon>
        <taxon>Metazoa</taxon>
        <taxon>Chordata</taxon>
        <taxon>Craniata</taxon>
        <taxon>Vertebrata</taxon>
        <taxon>Euteleostomi</taxon>
        <taxon>Actinopterygii</taxon>
        <taxon>Neopterygii</taxon>
        <taxon>Teleostei</taxon>
        <taxon>Neoteleostei</taxon>
        <taxon>Acanthomorphata</taxon>
        <taxon>Zeiogadaria</taxon>
        <taxon>Gadariae</taxon>
        <taxon>Gadiformes</taxon>
        <taxon>Gadoidei</taxon>
        <taxon>Merlucciidae</taxon>
        <taxon>Merluccius</taxon>
    </lineage>
</organism>
<dbReference type="AlphaFoldDB" id="A0AA47P3Y8"/>
<keyword evidence="2" id="KW-1185">Reference proteome</keyword>
<proteinExistence type="predicted"/>
<evidence type="ECO:0000313" key="1">
    <source>
        <dbReference type="EMBL" id="KAK0147470.1"/>
    </source>
</evidence>